<evidence type="ECO:0000259" key="5">
    <source>
        <dbReference type="Pfam" id="PF13382"/>
    </source>
</evidence>
<evidence type="ECO:0000256" key="1">
    <source>
        <dbReference type="ARBA" id="ARBA00006773"/>
    </source>
</evidence>
<proteinExistence type="inferred from homology"/>
<dbReference type="EC" id="3.5.4.2" evidence="2"/>
<organism evidence="6 7">
    <name type="scientific">Brevibacillus agri</name>
    <dbReference type="NCBI Taxonomy" id="51101"/>
    <lineage>
        <taxon>Bacteria</taxon>
        <taxon>Bacillati</taxon>
        <taxon>Bacillota</taxon>
        <taxon>Bacilli</taxon>
        <taxon>Bacillales</taxon>
        <taxon>Paenibacillaceae</taxon>
        <taxon>Brevibacillus</taxon>
    </lineage>
</organism>
<feature type="domain" description="Adenine deaminase C-terminal" evidence="5">
    <location>
        <begin position="52"/>
        <end position="161"/>
    </location>
</feature>
<dbReference type="InterPro" id="IPR006680">
    <property type="entry name" value="Amidohydro-rel"/>
</dbReference>
<evidence type="ECO:0000313" key="7">
    <source>
        <dbReference type="Proteomes" id="UP000317180"/>
    </source>
</evidence>
<comment type="catalytic activity">
    <reaction evidence="3">
        <text>adenine + H2O + H(+) = hypoxanthine + NH4(+)</text>
        <dbReference type="Rhea" id="RHEA:23688"/>
        <dbReference type="ChEBI" id="CHEBI:15377"/>
        <dbReference type="ChEBI" id="CHEBI:15378"/>
        <dbReference type="ChEBI" id="CHEBI:16708"/>
        <dbReference type="ChEBI" id="CHEBI:17368"/>
        <dbReference type="ChEBI" id="CHEBI:28938"/>
        <dbReference type="EC" id="3.5.4.2"/>
    </reaction>
</comment>
<dbReference type="Proteomes" id="UP000317180">
    <property type="component" value="Unassembled WGS sequence"/>
</dbReference>
<dbReference type="SUPFAM" id="SSF51338">
    <property type="entry name" value="Composite domain of metallo-dependent hydrolases"/>
    <property type="match status" value="1"/>
</dbReference>
<dbReference type="InterPro" id="IPR011059">
    <property type="entry name" value="Metal-dep_hydrolase_composite"/>
</dbReference>
<evidence type="ECO:0000256" key="2">
    <source>
        <dbReference type="ARBA" id="ARBA00012782"/>
    </source>
</evidence>
<evidence type="ECO:0000256" key="3">
    <source>
        <dbReference type="ARBA" id="ARBA00047720"/>
    </source>
</evidence>
<protein>
    <recommendedName>
        <fullName evidence="2">adenine deaminase</fullName>
        <ecNumber evidence="2">3.5.4.2</ecNumber>
    </recommendedName>
</protein>
<reference evidence="6 7" key="1">
    <citation type="submission" date="2019-06" db="EMBL/GenBank/DDBJ databases">
        <title>Whole genome shotgun sequence of Brevibacillus agri NBRC 15538.</title>
        <authorList>
            <person name="Hosoyama A."/>
            <person name="Uohara A."/>
            <person name="Ohji S."/>
            <person name="Ichikawa N."/>
        </authorList>
    </citation>
    <scope>NUCLEOTIDE SEQUENCE [LARGE SCALE GENOMIC DNA]</scope>
    <source>
        <strain evidence="6 7">NBRC 15538</strain>
    </source>
</reference>
<dbReference type="Pfam" id="PF13382">
    <property type="entry name" value="Adenine_deam_C"/>
    <property type="match status" value="1"/>
</dbReference>
<keyword evidence="7" id="KW-1185">Reference proteome</keyword>
<comment type="caution">
    <text evidence="6">The sequence shown here is derived from an EMBL/GenBank/DDBJ whole genome shotgun (WGS) entry which is preliminary data.</text>
</comment>
<dbReference type="InterPro" id="IPR026912">
    <property type="entry name" value="Adenine_deam_C"/>
</dbReference>
<name>A0ABQ0STA6_9BACL</name>
<gene>
    <name evidence="6" type="ORF">BAG01nite_31960</name>
</gene>
<comment type="similarity">
    <text evidence="1">Belongs to the metallo-dependent hydrolases superfamily. Adenine deaminase family.</text>
</comment>
<dbReference type="Gene3D" id="3.20.20.140">
    <property type="entry name" value="Metal-dependent hydrolases"/>
    <property type="match status" value="1"/>
</dbReference>
<dbReference type="Pfam" id="PF01979">
    <property type="entry name" value="Amidohydro_1"/>
    <property type="match status" value="1"/>
</dbReference>
<evidence type="ECO:0000313" key="6">
    <source>
        <dbReference type="EMBL" id="GED27094.1"/>
    </source>
</evidence>
<sequence>MASYNTAKAYHMDDQIGSLTPGRFADIVSTDSLSQINPLYVFKDGELIAKDLSVIRRYADGKRHVVNGLFKGVYVEHGAVATSWPAPLPYFVVVGQDSAEMCYCAKVVDKYSGACIVTDNQTNKSVLPLEIYGVMANMTASELTKSADAIDAALEELGNRNEGEPVVNK</sequence>
<dbReference type="Gene3D" id="2.30.40.10">
    <property type="entry name" value="Urease, subunit C, domain 1"/>
    <property type="match status" value="1"/>
</dbReference>
<evidence type="ECO:0000259" key="4">
    <source>
        <dbReference type="Pfam" id="PF01979"/>
    </source>
</evidence>
<feature type="domain" description="Amidohydrolase-related" evidence="4">
    <location>
        <begin position="1"/>
        <end position="47"/>
    </location>
</feature>
<dbReference type="EMBL" id="BJOD01000034">
    <property type="protein sequence ID" value="GED27094.1"/>
    <property type="molecule type" value="Genomic_DNA"/>
</dbReference>
<accession>A0ABQ0STA6</accession>